<sequence length="55" mass="6161">MQNTLADHGVGSPDVHYNYQMLKEDSDITLHLGLPIDVYSKIKEQRLGLGSFPMS</sequence>
<dbReference type="EMBL" id="CM031826">
    <property type="protein sequence ID" value="KAG6727197.1"/>
    <property type="molecule type" value="Genomic_DNA"/>
</dbReference>
<gene>
    <name evidence="1" type="ORF">I3842_02G118200</name>
</gene>
<comment type="caution">
    <text evidence="1">The sequence shown here is derived from an EMBL/GenBank/DDBJ whole genome shotgun (WGS) entry which is preliminary data.</text>
</comment>
<dbReference type="EMBL" id="CM031826">
    <property type="protein sequence ID" value="KAG6727196.1"/>
    <property type="molecule type" value="Genomic_DNA"/>
</dbReference>
<evidence type="ECO:0000313" key="1">
    <source>
        <dbReference type="EMBL" id="KAG6727197.1"/>
    </source>
</evidence>
<evidence type="ECO:0000313" key="2">
    <source>
        <dbReference type="Proteomes" id="UP000811246"/>
    </source>
</evidence>
<dbReference type="AlphaFoldDB" id="A0A922FUM0"/>
<organism evidence="1 2">
    <name type="scientific">Carya illinoinensis</name>
    <name type="common">Pecan</name>
    <dbReference type="NCBI Taxonomy" id="32201"/>
    <lineage>
        <taxon>Eukaryota</taxon>
        <taxon>Viridiplantae</taxon>
        <taxon>Streptophyta</taxon>
        <taxon>Embryophyta</taxon>
        <taxon>Tracheophyta</taxon>
        <taxon>Spermatophyta</taxon>
        <taxon>Magnoliopsida</taxon>
        <taxon>eudicotyledons</taxon>
        <taxon>Gunneridae</taxon>
        <taxon>Pentapetalae</taxon>
        <taxon>rosids</taxon>
        <taxon>fabids</taxon>
        <taxon>Fagales</taxon>
        <taxon>Juglandaceae</taxon>
        <taxon>Carya</taxon>
    </lineage>
</organism>
<accession>A0A922FUM0</accession>
<name>A0A922FUM0_CARIL</name>
<dbReference type="Proteomes" id="UP000811246">
    <property type="component" value="Chromosome 2"/>
</dbReference>
<protein>
    <submittedName>
        <fullName evidence="1">Uncharacterized protein</fullName>
    </submittedName>
</protein>
<reference evidence="1" key="1">
    <citation type="submission" date="2021-01" db="EMBL/GenBank/DDBJ databases">
        <authorList>
            <person name="Lovell J.T."/>
            <person name="Bentley N."/>
            <person name="Bhattarai G."/>
            <person name="Jenkins J.W."/>
            <person name="Sreedasyam A."/>
            <person name="Alarcon Y."/>
            <person name="Bock C."/>
            <person name="Boston L."/>
            <person name="Carlson J."/>
            <person name="Cervantes K."/>
            <person name="Clermont K."/>
            <person name="Krom N."/>
            <person name="Kubenka K."/>
            <person name="Mamidi S."/>
            <person name="Mattison C."/>
            <person name="Monteros M."/>
            <person name="Pisani C."/>
            <person name="Plott C."/>
            <person name="Rajasekar S."/>
            <person name="Rhein H.S."/>
            <person name="Rohla C."/>
            <person name="Song M."/>
            <person name="Hilaire R.S."/>
            <person name="Shu S."/>
            <person name="Wells L."/>
            <person name="Wang X."/>
            <person name="Webber J."/>
            <person name="Heerema R.J."/>
            <person name="Klein P."/>
            <person name="Conner P."/>
            <person name="Grauke L."/>
            <person name="Grimwood J."/>
            <person name="Schmutz J."/>
            <person name="Randall J.J."/>
        </authorList>
    </citation>
    <scope>NUCLEOTIDE SEQUENCE</scope>
    <source>
        <tissue evidence="1">Leaf</tissue>
    </source>
</reference>
<proteinExistence type="predicted"/>